<dbReference type="PIRSF" id="PIRSF031890">
    <property type="entry name" value="UCP031890_transporter_Tim44"/>
    <property type="match status" value="1"/>
</dbReference>
<evidence type="ECO:0000313" key="4">
    <source>
        <dbReference type="EMBL" id="MZR29777.1"/>
    </source>
</evidence>
<feature type="domain" description="Tim44-like" evidence="3">
    <location>
        <begin position="83"/>
        <end position="228"/>
    </location>
</feature>
<organism evidence="4 5">
    <name type="scientific">Sneathiella litorea</name>
    <dbReference type="NCBI Taxonomy" id="2606216"/>
    <lineage>
        <taxon>Bacteria</taxon>
        <taxon>Pseudomonadati</taxon>
        <taxon>Pseudomonadota</taxon>
        <taxon>Alphaproteobacteria</taxon>
        <taxon>Sneathiellales</taxon>
        <taxon>Sneathiellaceae</taxon>
        <taxon>Sneathiella</taxon>
    </lineage>
</organism>
<dbReference type="PANTHER" id="PTHR41542">
    <property type="entry name" value="BLL5807 PROTEIN"/>
    <property type="match status" value="1"/>
</dbReference>
<dbReference type="InterPro" id="IPR032710">
    <property type="entry name" value="NTF2-like_dom_sf"/>
</dbReference>
<dbReference type="NCBIfam" id="NF033779">
    <property type="entry name" value="Tim44_TimA_adap"/>
    <property type="match status" value="1"/>
</dbReference>
<proteinExistence type="predicted"/>
<keyword evidence="2" id="KW-0812">Transmembrane</keyword>
<dbReference type="SMART" id="SM00978">
    <property type="entry name" value="Tim44"/>
    <property type="match status" value="1"/>
</dbReference>
<evidence type="ECO:0000313" key="5">
    <source>
        <dbReference type="Proteomes" id="UP000476030"/>
    </source>
</evidence>
<accession>A0A6L8W6C8</accession>
<feature type="region of interest" description="Disordered" evidence="1">
    <location>
        <begin position="32"/>
        <end position="62"/>
    </location>
</feature>
<comment type="caution">
    <text evidence="4">The sequence shown here is derived from an EMBL/GenBank/DDBJ whole genome shotgun (WGS) entry which is preliminary data.</text>
</comment>
<gene>
    <name evidence="4" type="ORF">GQE98_03920</name>
</gene>
<keyword evidence="2" id="KW-0472">Membrane</keyword>
<evidence type="ECO:0000256" key="2">
    <source>
        <dbReference type="SAM" id="Phobius"/>
    </source>
</evidence>
<dbReference type="RefSeq" id="WP_161314286.1">
    <property type="nucleotide sequence ID" value="NZ_WTUW01000001.1"/>
</dbReference>
<evidence type="ECO:0000259" key="3">
    <source>
        <dbReference type="SMART" id="SM00978"/>
    </source>
</evidence>
<dbReference type="InterPro" id="IPR016985">
    <property type="entry name" value="UCP031890_Tim44-rel"/>
</dbReference>
<dbReference type="SUPFAM" id="SSF54427">
    <property type="entry name" value="NTF2-like"/>
    <property type="match status" value="1"/>
</dbReference>
<sequence length="230" mass="25923">MDNGFQFLDIILLAAVAGFIFLRLRSVLGRRMGHEQSPREEKPRRPAEGHKADFGDKPSEDNVVLLGDKTRTTEPSSFSDASLMRTLNDIQRHDKSFNHRTFVEGAQAAYEAIVVAFARGDRDTLKVLLSETVFENFENSITQREDRNETMSTDIVAVHSAEITDATLEGKEAEITVQFEAEMISMTKDEEGVVVAGDPQPHKVNELWTFARNLRSSNPNWLLITTRRAD</sequence>
<evidence type="ECO:0000256" key="1">
    <source>
        <dbReference type="SAM" id="MobiDB-lite"/>
    </source>
</evidence>
<dbReference type="Pfam" id="PF04280">
    <property type="entry name" value="Tim44"/>
    <property type="match status" value="1"/>
</dbReference>
<dbReference type="InterPro" id="IPR007379">
    <property type="entry name" value="Tim44-like_dom"/>
</dbReference>
<dbReference type="Proteomes" id="UP000476030">
    <property type="component" value="Unassembled WGS sequence"/>
</dbReference>
<reference evidence="4 5" key="1">
    <citation type="submission" date="2019-12" db="EMBL/GenBank/DDBJ databases">
        <title>Snethiella sp. nov. sp. isolated from sea sand.</title>
        <authorList>
            <person name="Kim J."/>
            <person name="Jeong S.E."/>
            <person name="Jung H.S."/>
            <person name="Jeon C.O."/>
        </authorList>
    </citation>
    <scope>NUCLEOTIDE SEQUENCE [LARGE SCALE GENOMIC DNA]</scope>
    <source>
        <strain evidence="4 5">DP05</strain>
    </source>
</reference>
<name>A0A6L8W6C8_9PROT</name>
<protein>
    <submittedName>
        <fullName evidence="4">Tim44/TimA family putative adaptor protein</fullName>
    </submittedName>
</protein>
<dbReference type="EMBL" id="WTUW01000001">
    <property type="protein sequence ID" value="MZR29777.1"/>
    <property type="molecule type" value="Genomic_DNA"/>
</dbReference>
<dbReference type="Gene3D" id="3.10.450.240">
    <property type="match status" value="1"/>
</dbReference>
<feature type="transmembrane region" description="Helical" evidence="2">
    <location>
        <begin position="6"/>
        <end position="24"/>
    </location>
</feature>
<feature type="compositionally biased region" description="Basic and acidic residues" evidence="1">
    <location>
        <begin position="32"/>
        <end position="60"/>
    </location>
</feature>
<dbReference type="AlphaFoldDB" id="A0A6L8W6C8"/>
<dbReference type="PANTHER" id="PTHR41542:SF1">
    <property type="entry name" value="BLL5807 PROTEIN"/>
    <property type="match status" value="1"/>
</dbReference>
<keyword evidence="2" id="KW-1133">Transmembrane helix</keyword>
<keyword evidence="5" id="KW-1185">Reference proteome</keyword>